<proteinExistence type="predicted"/>
<evidence type="ECO:0000256" key="2">
    <source>
        <dbReference type="ARBA" id="ARBA00022999"/>
    </source>
</evidence>
<dbReference type="InterPro" id="IPR030523">
    <property type="entry name" value="SH2B"/>
</dbReference>
<evidence type="ECO:0000313" key="5">
    <source>
        <dbReference type="Proteomes" id="UP001488838"/>
    </source>
</evidence>
<dbReference type="EMBL" id="JBBHLL010000003">
    <property type="protein sequence ID" value="KAK7834888.1"/>
    <property type="molecule type" value="Genomic_DNA"/>
</dbReference>
<dbReference type="AlphaFoldDB" id="A0AAW0K6N4"/>
<sequence>MFDIQECPSPELCPAISPGPMTFPLTPGISFLTKANTDSLELPCLNHSESLPGQDLLLRPSESNGRLSLGANGDHSDQPSVSFSPSSASIAASHFDSMELLPPRLPPHIFIEEGPPEDTFYLLSTFSPLLDTPEAATGFRGKIKHLHLSLNEESQCRVQQLWFQSIFNTLEHFRVHLLPLESGVSSDVVLISSVPSQRQQGREQAGSHAE</sequence>
<dbReference type="GO" id="GO:0035556">
    <property type="term" value="P:intracellular signal transduction"/>
    <property type="evidence" value="ECO:0007669"/>
    <property type="project" value="TreeGrafter"/>
</dbReference>
<evidence type="ECO:0000313" key="4">
    <source>
        <dbReference type="EMBL" id="KAK7834888.1"/>
    </source>
</evidence>
<accession>A0AAW0K6N4</accession>
<organism evidence="4 5">
    <name type="scientific">Myodes glareolus</name>
    <name type="common">Bank vole</name>
    <name type="synonym">Clethrionomys glareolus</name>
    <dbReference type="NCBI Taxonomy" id="447135"/>
    <lineage>
        <taxon>Eukaryota</taxon>
        <taxon>Metazoa</taxon>
        <taxon>Chordata</taxon>
        <taxon>Craniata</taxon>
        <taxon>Vertebrata</taxon>
        <taxon>Euteleostomi</taxon>
        <taxon>Mammalia</taxon>
        <taxon>Eutheria</taxon>
        <taxon>Euarchontoglires</taxon>
        <taxon>Glires</taxon>
        <taxon>Rodentia</taxon>
        <taxon>Myomorpha</taxon>
        <taxon>Muroidea</taxon>
        <taxon>Cricetidae</taxon>
        <taxon>Arvicolinae</taxon>
        <taxon>Myodes</taxon>
    </lineage>
</organism>
<dbReference type="PANTHER" id="PTHR10872">
    <property type="entry name" value="SH2B ADAPTER PROTEIN"/>
    <property type="match status" value="1"/>
</dbReference>
<keyword evidence="2" id="KW-0727">SH2 domain</keyword>
<dbReference type="PANTHER" id="PTHR10872:SF3">
    <property type="entry name" value="SH2B ADAPTER PROTEIN 1"/>
    <property type="match status" value="1"/>
</dbReference>
<reference evidence="4 5" key="1">
    <citation type="journal article" date="2023" name="bioRxiv">
        <title>Conserved and derived expression patterns and positive selection on dental genes reveal complex evolutionary context of ever-growing rodent molars.</title>
        <authorList>
            <person name="Calamari Z.T."/>
            <person name="Song A."/>
            <person name="Cohen E."/>
            <person name="Akter M."/>
            <person name="Roy R.D."/>
            <person name="Hallikas O."/>
            <person name="Christensen M.M."/>
            <person name="Li P."/>
            <person name="Marangoni P."/>
            <person name="Jernvall J."/>
            <person name="Klein O.D."/>
        </authorList>
    </citation>
    <scope>NUCLEOTIDE SEQUENCE [LARGE SCALE GENOMIC DNA]</scope>
    <source>
        <strain evidence="4">V071</strain>
    </source>
</reference>
<keyword evidence="5" id="KW-1185">Reference proteome</keyword>
<protein>
    <submittedName>
        <fullName evidence="4">Uncharacterized protein</fullName>
    </submittedName>
</protein>
<keyword evidence="1" id="KW-0597">Phosphoprotein</keyword>
<comment type="caution">
    <text evidence="4">The sequence shown here is derived from an EMBL/GenBank/DDBJ whole genome shotgun (WGS) entry which is preliminary data.</text>
</comment>
<dbReference type="Gene3D" id="3.30.505.10">
    <property type="entry name" value="SH2 domain"/>
    <property type="match status" value="1"/>
</dbReference>
<dbReference type="InterPro" id="IPR036860">
    <property type="entry name" value="SH2_dom_sf"/>
</dbReference>
<feature type="region of interest" description="Disordered" evidence="3">
    <location>
        <begin position="53"/>
        <end position="85"/>
    </location>
</feature>
<dbReference type="GO" id="GO:0005068">
    <property type="term" value="F:transmembrane receptor protein tyrosine kinase adaptor activity"/>
    <property type="evidence" value="ECO:0007669"/>
    <property type="project" value="TreeGrafter"/>
</dbReference>
<evidence type="ECO:0000256" key="3">
    <source>
        <dbReference type="SAM" id="MobiDB-lite"/>
    </source>
</evidence>
<evidence type="ECO:0000256" key="1">
    <source>
        <dbReference type="ARBA" id="ARBA00022553"/>
    </source>
</evidence>
<dbReference type="Proteomes" id="UP001488838">
    <property type="component" value="Unassembled WGS sequence"/>
</dbReference>
<feature type="non-terminal residue" evidence="4">
    <location>
        <position position="210"/>
    </location>
</feature>
<dbReference type="GO" id="GO:0005886">
    <property type="term" value="C:plasma membrane"/>
    <property type="evidence" value="ECO:0007669"/>
    <property type="project" value="TreeGrafter"/>
</dbReference>
<name>A0AAW0K6N4_MYOGA</name>
<gene>
    <name evidence="4" type="ORF">U0070_022859</name>
</gene>